<gene>
    <name evidence="3" type="ORF">R53529_LOCUS2262</name>
    <name evidence="2" type="ORF">R53530_LOCUS2234</name>
</gene>
<sequence>MARPTKYSEELVNKICEQIARGSTLLKICENEHMPGYSTVMTWKNERKGFQDKYARAREDRADFRFDEIDQILSEDMKDMVAVQRAKLKIDAKKWQMSKEAPKKYSDKVDLTSSDGTMSSDQSITVIFEDAKKNNSENS</sequence>
<dbReference type="InterPro" id="IPR048683">
    <property type="entry name" value="Sf6_terminase"/>
</dbReference>
<dbReference type="Proteomes" id="UP001154255">
    <property type="component" value="Unassembled WGS sequence"/>
</dbReference>
<dbReference type="Gene3D" id="1.10.10.60">
    <property type="entry name" value="Homeodomain-like"/>
    <property type="match status" value="1"/>
</dbReference>
<dbReference type="Proteomes" id="UP001154259">
    <property type="component" value="Unassembled WGS sequence"/>
</dbReference>
<evidence type="ECO:0000313" key="4">
    <source>
        <dbReference type="Proteomes" id="UP001154255"/>
    </source>
</evidence>
<dbReference type="Pfam" id="PF20901">
    <property type="entry name" value="Sf6_terminase"/>
    <property type="match status" value="1"/>
</dbReference>
<feature type="compositionally biased region" description="Basic and acidic residues" evidence="1">
    <location>
        <begin position="100"/>
        <end position="110"/>
    </location>
</feature>
<reference evidence="2" key="1">
    <citation type="submission" date="2022-10" db="EMBL/GenBank/DDBJ databases">
        <authorList>
            <person name="Botero Cardona J."/>
        </authorList>
    </citation>
    <scope>NUCLEOTIDE SEQUENCE</scope>
    <source>
        <strain evidence="2">LMG 31819</strain>
        <strain evidence="3">R-53529</strain>
    </source>
</reference>
<accession>A0A9W4TQ51</accession>
<comment type="caution">
    <text evidence="2">The sequence shown here is derived from an EMBL/GenBank/DDBJ whole genome shotgun (WGS) entry which is preliminary data.</text>
</comment>
<dbReference type="RefSeq" id="WP_271790678.1">
    <property type="nucleotide sequence ID" value="NZ_CAMXCM010000011.1"/>
</dbReference>
<dbReference type="AlphaFoldDB" id="A0A9W4TQ51"/>
<dbReference type="EMBL" id="CAMXCS010000011">
    <property type="protein sequence ID" value="CAI3960278.1"/>
    <property type="molecule type" value="Genomic_DNA"/>
</dbReference>
<feature type="region of interest" description="Disordered" evidence="1">
    <location>
        <begin position="98"/>
        <end position="119"/>
    </location>
</feature>
<keyword evidence="5" id="KW-1185">Reference proteome</keyword>
<evidence type="ECO:0000313" key="5">
    <source>
        <dbReference type="Proteomes" id="UP001154259"/>
    </source>
</evidence>
<name>A0A9W4TQ51_9PROT</name>
<proteinExistence type="predicted"/>
<evidence type="ECO:0000313" key="3">
    <source>
        <dbReference type="EMBL" id="CAI3960278.1"/>
    </source>
</evidence>
<protein>
    <submittedName>
        <fullName evidence="2">Uncharacterized protein</fullName>
    </submittedName>
</protein>
<organism evidence="2 4">
    <name type="scientific">Commensalibacter communis</name>
    <dbReference type="NCBI Taxonomy" id="2972786"/>
    <lineage>
        <taxon>Bacteria</taxon>
        <taxon>Pseudomonadati</taxon>
        <taxon>Pseudomonadota</taxon>
        <taxon>Alphaproteobacteria</taxon>
        <taxon>Acetobacterales</taxon>
        <taxon>Acetobacteraceae</taxon>
    </lineage>
</organism>
<evidence type="ECO:0000256" key="1">
    <source>
        <dbReference type="SAM" id="MobiDB-lite"/>
    </source>
</evidence>
<dbReference type="EMBL" id="CAMXCM010000011">
    <property type="protein sequence ID" value="CAI3957880.1"/>
    <property type="molecule type" value="Genomic_DNA"/>
</dbReference>
<evidence type="ECO:0000313" key="2">
    <source>
        <dbReference type="EMBL" id="CAI3957880.1"/>
    </source>
</evidence>